<keyword evidence="1" id="KW-1185">Reference proteome</keyword>
<sequence>MADLETMLVKRKEKLRSYGLTCQPLIITVGDPTSFSAIYVIVNEVKYAASNLIGAVDMCFKVHYALNAKYSPESETVWVFLQKFFYGIKGCKHFVTVEVVWSDILIHQKSNVEDSSADE</sequence>
<organism evidence="1 2">
    <name type="scientific">Neodiprion lecontei</name>
    <name type="common">Redheaded pine sawfly</name>
    <dbReference type="NCBI Taxonomy" id="441921"/>
    <lineage>
        <taxon>Eukaryota</taxon>
        <taxon>Metazoa</taxon>
        <taxon>Ecdysozoa</taxon>
        <taxon>Arthropoda</taxon>
        <taxon>Hexapoda</taxon>
        <taxon>Insecta</taxon>
        <taxon>Pterygota</taxon>
        <taxon>Neoptera</taxon>
        <taxon>Endopterygota</taxon>
        <taxon>Hymenoptera</taxon>
        <taxon>Tenthredinoidea</taxon>
        <taxon>Diprionidae</taxon>
        <taxon>Diprioninae</taxon>
        <taxon>Neodiprion</taxon>
    </lineage>
</organism>
<gene>
    <name evidence="2" type="primary">LOC124293551</name>
</gene>
<evidence type="ECO:0000313" key="1">
    <source>
        <dbReference type="Proteomes" id="UP000829291"/>
    </source>
</evidence>
<reference evidence="2" key="1">
    <citation type="submission" date="2025-08" db="UniProtKB">
        <authorList>
            <consortium name="RefSeq"/>
        </authorList>
    </citation>
    <scope>IDENTIFICATION</scope>
    <source>
        <tissue evidence="2">Thorax and Abdomen</tissue>
    </source>
</reference>
<dbReference type="RefSeq" id="XP_046590643.1">
    <property type="nucleotide sequence ID" value="XM_046734687.1"/>
</dbReference>
<evidence type="ECO:0000313" key="2">
    <source>
        <dbReference type="RefSeq" id="XP_046590643.1"/>
    </source>
</evidence>
<dbReference type="Proteomes" id="UP000829291">
    <property type="component" value="Chromosome 3"/>
</dbReference>
<protein>
    <submittedName>
        <fullName evidence="2">Uncharacterized protein LOC124293551</fullName>
    </submittedName>
</protein>
<dbReference type="GeneID" id="124293551"/>
<proteinExistence type="predicted"/>
<name>A0ABM3FRK2_NEOLC</name>
<accession>A0ABM3FRK2</accession>